<dbReference type="InterPro" id="IPR034593">
    <property type="entry name" value="DgoD-like"/>
</dbReference>
<dbReference type="Pfam" id="PF13378">
    <property type="entry name" value="MR_MLE_C"/>
    <property type="match status" value="1"/>
</dbReference>
<name>A0A512B7L7_9BACT</name>
<sequence>MTPSQKFLTKLGLKDPEIIEPAQQNPVEENSRRSFFKKSTLGGIALGSSFLFTPIEDVIAQTTGGVKRFGAPSDLKITDVRYAVTTVLGRTAMLRIDTNQGIYGLGEVRDGADERYALMLKSRILGLNPCNVEMIFKAIKQFGGPSRQAGGVCGVEMALWDLCGKAYNVPAWQLLGGRYRDKVRLYADTPESNSPEEQKKLMNFRINDQGYTWLKMDLGIGELKDMPGGLVNSQFWMNEQKNLQQWGTNNYMAYGNTRHPFTQIQITEKGLDGLAKLVDNVRGMLGYDIPLSTDHYGHFDLNNGIRLGKKLEQYRLAWMEDVVPWDYTEQWKTLSTALETPMLTGEDIYLLSGFKPLIDSRAVDIIHPDLASSGGLLETKRIGDYAEEYGIAMAMHQAGTPISFMANVHCAAATQNFLALEHHSIDLPWWESLVKTTDGRQLITKGFANVPLTAPGLGIDLNEDVIKQHLHATDKSYFAPTPQWNDRRSHDRIFS</sequence>
<dbReference type="SFLD" id="SFLDG00179">
    <property type="entry name" value="mandelate_racemase"/>
    <property type="match status" value="1"/>
</dbReference>
<gene>
    <name evidence="4" type="ORF">SAE01_04460</name>
</gene>
<keyword evidence="1" id="KW-0456">Lyase</keyword>
<dbReference type="GO" id="GO:0016829">
    <property type="term" value="F:lyase activity"/>
    <property type="evidence" value="ECO:0007669"/>
    <property type="project" value="UniProtKB-KW"/>
</dbReference>
<dbReference type="Gene3D" id="3.20.20.120">
    <property type="entry name" value="Enolase-like C-terminal domain"/>
    <property type="match status" value="1"/>
</dbReference>
<dbReference type="InterPro" id="IPR013341">
    <property type="entry name" value="Mandelate_racemase_N_dom"/>
</dbReference>
<dbReference type="CDD" id="cd03316">
    <property type="entry name" value="MR_like"/>
    <property type="match status" value="1"/>
</dbReference>
<proteinExistence type="predicted"/>
<evidence type="ECO:0000259" key="3">
    <source>
        <dbReference type="Pfam" id="PF13378"/>
    </source>
</evidence>
<evidence type="ECO:0000313" key="4">
    <source>
        <dbReference type="EMBL" id="GEO07950.1"/>
    </source>
</evidence>
<dbReference type="PANTHER" id="PTHR48080:SF2">
    <property type="entry name" value="D-GALACTONATE DEHYDRATASE"/>
    <property type="match status" value="1"/>
</dbReference>
<dbReference type="Proteomes" id="UP000321513">
    <property type="component" value="Unassembled WGS sequence"/>
</dbReference>
<organism evidence="4 5">
    <name type="scientific">Segetibacter aerophilus</name>
    <dbReference type="NCBI Taxonomy" id="670293"/>
    <lineage>
        <taxon>Bacteria</taxon>
        <taxon>Pseudomonadati</taxon>
        <taxon>Bacteroidota</taxon>
        <taxon>Chitinophagia</taxon>
        <taxon>Chitinophagales</taxon>
        <taxon>Chitinophagaceae</taxon>
        <taxon>Segetibacter</taxon>
    </lineage>
</organism>
<dbReference type="SFLD" id="SFLDS00001">
    <property type="entry name" value="Enolase"/>
    <property type="match status" value="1"/>
</dbReference>
<evidence type="ECO:0000256" key="1">
    <source>
        <dbReference type="ARBA" id="ARBA00023239"/>
    </source>
</evidence>
<feature type="domain" description="Enolase C-terminal" evidence="3">
    <location>
        <begin position="266"/>
        <end position="465"/>
    </location>
</feature>
<dbReference type="EMBL" id="BJYT01000001">
    <property type="protein sequence ID" value="GEO07950.1"/>
    <property type="molecule type" value="Genomic_DNA"/>
</dbReference>
<dbReference type="PANTHER" id="PTHR48080">
    <property type="entry name" value="D-GALACTONATE DEHYDRATASE-RELATED"/>
    <property type="match status" value="1"/>
</dbReference>
<evidence type="ECO:0000313" key="5">
    <source>
        <dbReference type="Proteomes" id="UP000321513"/>
    </source>
</evidence>
<evidence type="ECO:0000259" key="2">
    <source>
        <dbReference type="Pfam" id="PF02746"/>
    </source>
</evidence>
<dbReference type="InterPro" id="IPR036849">
    <property type="entry name" value="Enolase-like_C_sf"/>
</dbReference>
<dbReference type="InterPro" id="IPR029065">
    <property type="entry name" value="Enolase_C-like"/>
</dbReference>
<dbReference type="RefSeq" id="WP_147201894.1">
    <property type="nucleotide sequence ID" value="NZ_BJYT01000001.1"/>
</dbReference>
<comment type="caution">
    <text evidence="4">The sequence shown here is derived from an EMBL/GenBank/DDBJ whole genome shotgun (WGS) entry which is preliminary data.</text>
</comment>
<dbReference type="Gene3D" id="3.30.390.10">
    <property type="entry name" value="Enolase-like, N-terminal domain"/>
    <property type="match status" value="1"/>
</dbReference>
<dbReference type="OrthoDB" id="9775391at2"/>
<dbReference type="SUPFAM" id="SSF54826">
    <property type="entry name" value="Enolase N-terminal domain-like"/>
    <property type="match status" value="1"/>
</dbReference>
<evidence type="ECO:0008006" key="6">
    <source>
        <dbReference type="Google" id="ProtNLM"/>
    </source>
</evidence>
<feature type="domain" description="Mandelate racemase/muconate lactonizing enzyme N-terminal" evidence="2">
    <location>
        <begin position="80"/>
        <end position="176"/>
    </location>
</feature>
<dbReference type="GO" id="GO:0016854">
    <property type="term" value="F:racemase and epimerase activity"/>
    <property type="evidence" value="ECO:0007669"/>
    <property type="project" value="UniProtKB-ARBA"/>
</dbReference>
<dbReference type="AlphaFoldDB" id="A0A512B7L7"/>
<keyword evidence="5" id="KW-1185">Reference proteome</keyword>
<dbReference type="InterPro" id="IPR029017">
    <property type="entry name" value="Enolase-like_N"/>
</dbReference>
<protein>
    <recommendedName>
        <fullName evidence="6">Mandelate racemase</fullName>
    </recommendedName>
</protein>
<dbReference type="Pfam" id="PF02746">
    <property type="entry name" value="MR_MLE_N"/>
    <property type="match status" value="1"/>
</dbReference>
<accession>A0A512B7L7</accession>
<dbReference type="SUPFAM" id="SSF51604">
    <property type="entry name" value="Enolase C-terminal domain-like"/>
    <property type="match status" value="1"/>
</dbReference>
<reference evidence="4 5" key="1">
    <citation type="submission" date="2019-07" db="EMBL/GenBank/DDBJ databases">
        <title>Whole genome shotgun sequence of Segetibacter aerophilus NBRC 106135.</title>
        <authorList>
            <person name="Hosoyama A."/>
            <person name="Uohara A."/>
            <person name="Ohji S."/>
            <person name="Ichikawa N."/>
        </authorList>
    </citation>
    <scope>NUCLEOTIDE SEQUENCE [LARGE SCALE GENOMIC DNA]</scope>
    <source>
        <strain evidence="4 5">NBRC 106135</strain>
    </source>
</reference>